<evidence type="ECO:0000313" key="7">
    <source>
        <dbReference type="EMBL" id="BCR03693.1"/>
    </source>
</evidence>
<evidence type="ECO:0000313" key="8">
    <source>
        <dbReference type="Proteomes" id="UP001319827"/>
    </source>
</evidence>
<keyword evidence="5" id="KW-1133">Transmembrane helix</keyword>
<evidence type="ECO:0000256" key="4">
    <source>
        <dbReference type="ARBA" id="ARBA00022692"/>
    </source>
</evidence>
<comment type="similarity">
    <text evidence="2">Belongs to the UPF0718 family.</text>
</comment>
<gene>
    <name evidence="7" type="ORF">DESUT3_07620</name>
</gene>
<evidence type="ECO:0000256" key="3">
    <source>
        <dbReference type="ARBA" id="ARBA00022475"/>
    </source>
</evidence>
<dbReference type="EMBL" id="AP024355">
    <property type="protein sequence ID" value="BCR03693.1"/>
    <property type="molecule type" value="Genomic_DNA"/>
</dbReference>
<dbReference type="Pfam" id="PF03773">
    <property type="entry name" value="ArsP_1"/>
    <property type="match status" value="1"/>
</dbReference>
<sequence>MDVFWGILYECWVVLVESAPYVLFGFFAAGVLKALIPEEAVARHLGENNFKSVLKASLFGVPLPLCSCGVIPAAVELRKQGASKGASASFLVSVPETGVDSIAITWALLDPLMTVLRPVAAFVTAMVTGLAINRLPEEVQPASALEGKQPGCG</sequence>
<comment type="subcellular location">
    <subcellularLocation>
        <location evidence="1">Cell membrane</location>
        <topology evidence="1">Multi-pass membrane protein</topology>
    </subcellularLocation>
</comment>
<evidence type="ECO:0008006" key="9">
    <source>
        <dbReference type="Google" id="ProtNLM"/>
    </source>
</evidence>
<dbReference type="PANTHER" id="PTHR34184:SF4">
    <property type="entry name" value="UPF0718 PROTEIN YCGR"/>
    <property type="match status" value="1"/>
</dbReference>
<dbReference type="PANTHER" id="PTHR34184">
    <property type="entry name" value="UPF0718 PROTEIN YCGR"/>
    <property type="match status" value="1"/>
</dbReference>
<proteinExistence type="inferred from homology"/>
<protein>
    <recommendedName>
        <fullName evidence="9">Permease</fullName>
    </recommendedName>
</protein>
<reference evidence="7 8" key="1">
    <citation type="journal article" date="2016" name="C (Basel)">
        <title>Selective Growth of and Electricity Production by Marine Exoelectrogenic Bacteria in Self-Aggregated Hydrogel of Microbially Reduced Graphene Oxide.</title>
        <authorList>
            <person name="Yoshida N."/>
            <person name="Goto Y."/>
            <person name="Miyata Y."/>
        </authorList>
    </citation>
    <scope>NUCLEOTIDE SEQUENCE [LARGE SCALE GENOMIC DNA]</scope>
    <source>
        <strain evidence="7 8">NIT-T3</strain>
    </source>
</reference>
<evidence type="ECO:0000256" key="1">
    <source>
        <dbReference type="ARBA" id="ARBA00004651"/>
    </source>
</evidence>
<keyword evidence="4" id="KW-0812">Transmembrane</keyword>
<dbReference type="InterPro" id="IPR052923">
    <property type="entry name" value="UPF0718"/>
</dbReference>
<name>A0ABM8HPP0_9BACT</name>
<keyword evidence="6" id="KW-0472">Membrane</keyword>
<organism evidence="7 8">
    <name type="scientific">Desulfuromonas versatilis</name>
    <dbReference type="NCBI Taxonomy" id="2802975"/>
    <lineage>
        <taxon>Bacteria</taxon>
        <taxon>Pseudomonadati</taxon>
        <taxon>Thermodesulfobacteriota</taxon>
        <taxon>Desulfuromonadia</taxon>
        <taxon>Desulfuromonadales</taxon>
        <taxon>Desulfuromonadaceae</taxon>
        <taxon>Desulfuromonas</taxon>
    </lineage>
</organism>
<evidence type="ECO:0000256" key="5">
    <source>
        <dbReference type="ARBA" id="ARBA00022989"/>
    </source>
</evidence>
<accession>A0ABM8HPP0</accession>
<dbReference type="InterPro" id="IPR005524">
    <property type="entry name" value="DUF318"/>
</dbReference>
<reference evidence="7 8" key="2">
    <citation type="journal article" date="2021" name="Int. J. Syst. Evol. Microbiol.">
        <title>Isolation and Polyphasic Characterization of Desulfuromonas versatilis sp. Nov., an Electrogenic Bacteria Capable of Versatile Metabolism Isolated from a Graphene Oxide-Reducing Enrichment Culture.</title>
        <authorList>
            <person name="Xie L."/>
            <person name="Yoshida N."/>
            <person name="Ishii S."/>
            <person name="Meng L."/>
        </authorList>
    </citation>
    <scope>NUCLEOTIDE SEQUENCE [LARGE SCALE GENOMIC DNA]</scope>
    <source>
        <strain evidence="7 8">NIT-T3</strain>
    </source>
</reference>
<keyword evidence="8" id="KW-1185">Reference proteome</keyword>
<evidence type="ECO:0000256" key="2">
    <source>
        <dbReference type="ARBA" id="ARBA00006386"/>
    </source>
</evidence>
<dbReference type="Proteomes" id="UP001319827">
    <property type="component" value="Chromosome"/>
</dbReference>
<keyword evidence="3" id="KW-1003">Cell membrane</keyword>
<evidence type="ECO:0000256" key="6">
    <source>
        <dbReference type="ARBA" id="ARBA00023136"/>
    </source>
</evidence>